<keyword evidence="3" id="KW-1185">Reference proteome</keyword>
<dbReference type="OrthoDB" id="1902639at2759"/>
<protein>
    <recommendedName>
        <fullName evidence="4">SMP-30/Gluconolactonase/LRE-like region domain-containing protein</fullName>
    </recommendedName>
</protein>
<dbReference type="EMBL" id="KI630171">
    <property type="protein sequence ID" value="EYU46809.1"/>
    <property type="molecule type" value="Genomic_DNA"/>
</dbReference>
<evidence type="ECO:0008006" key="4">
    <source>
        <dbReference type="Google" id="ProtNLM"/>
    </source>
</evidence>
<organism evidence="2 3">
    <name type="scientific">Erythranthe guttata</name>
    <name type="common">Yellow monkey flower</name>
    <name type="synonym">Mimulus guttatus</name>
    <dbReference type="NCBI Taxonomy" id="4155"/>
    <lineage>
        <taxon>Eukaryota</taxon>
        <taxon>Viridiplantae</taxon>
        <taxon>Streptophyta</taxon>
        <taxon>Embryophyta</taxon>
        <taxon>Tracheophyta</taxon>
        <taxon>Spermatophyta</taxon>
        <taxon>Magnoliopsida</taxon>
        <taxon>eudicotyledons</taxon>
        <taxon>Gunneridae</taxon>
        <taxon>Pentapetalae</taxon>
        <taxon>asterids</taxon>
        <taxon>lamiids</taxon>
        <taxon>Lamiales</taxon>
        <taxon>Phrymaceae</taxon>
        <taxon>Erythranthe</taxon>
    </lineage>
</organism>
<feature type="chain" id="PRO_5001505369" description="SMP-30/Gluconolactonase/LRE-like region domain-containing protein" evidence="1">
    <location>
        <begin position="20"/>
        <end position="331"/>
    </location>
</feature>
<sequence>MASFLCSTRFFLLILLLSAVPIAYIIHSETSERATHVYSYHSAGWLRESTKWDALNSRFIVSFFEGGLGLIPLNEHHSTGAVLEEIPVVGKSGSGKNSTLGFVIDRPRNRAVAAIADVLGNKYSAVAAYDLTTWDQLFLTQLSGPDGEKGFADDVAVDEEGNSYITDTKGNKIWKVGPNGEYLHAIKSPLFTPKEWYYNLVGLNGIVYHPNGYLLVDHTLTGNLFKVEIGSKSGDEVKVVKIIGGGSLMFGDGMEILSPTKIVVAGNPSRLVESLDDWETARIVGKFSGVTHRLVTAAFVKEGKVYLNHLFGLGYPKRKHVLVEAVFSSFK</sequence>
<dbReference type="InterPro" id="IPR011042">
    <property type="entry name" value="6-blade_b-propeller_TolB-like"/>
</dbReference>
<feature type="signal peptide" evidence="1">
    <location>
        <begin position="1"/>
        <end position="19"/>
    </location>
</feature>
<dbReference type="eggNOG" id="ENOG502QQR3">
    <property type="taxonomic scope" value="Eukaryota"/>
</dbReference>
<gene>
    <name evidence="2" type="ORF">MIMGU_mgv1a009811mg</name>
</gene>
<dbReference type="PhylomeDB" id="A0A022S380"/>
<dbReference type="OMA" id="YHSTGWL"/>
<dbReference type="InterPro" id="IPR053224">
    <property type="entry name" value="Sensory_adhesion_molecule"/>
</dbReference>
<dbReference type="Proteomes" id="UP000030748">
    <property type="component" value="Unassembled WGS sequence"/>
</dbReference>
<dbReference type="Gene3D" id="2.120.10.30">
    <property type="entry name" value="TolB, C-terminal domain"/>
    <property type="match status" value="1"/>
</dbReference>
<dbReference type="PANTHER" id="PTHR31460">
    <property type="match status" value="1"/>
</dbReference>
<dbReference type="AlphaFoldDB" id="A0A022S380"/>
<dbReference type="KEGG" id="egt:105955057"/>
<accession>A0A022S380</accession>
<keyword evidence="1" id="KW-0732">Signal</keyword>
<name>A0A022S380_ERYGU</name>
<reference evidence="2 3" key="1">
    <citation type="journal article" date="2013" name="Proc. Natl. Acad. Sci. U.S.A.">
        <title>Fine-scale variation in meiotic recombination in Mimulus inferred from population shotgun sequencing.</title>
        <authorList>
            <person name="Hellsten U."/>
            <person name="Wright K.M."/>
            <person name="Jenkins J."/>
            <person name="Shu S."/>
            <person name="Yuan Y."/>
            <person name="Wessler S.R."/>
            <person name="Schmutz J."/>
            <person name="Willis J.H."/>
            <person name="Rokhsar D.S."/>
        </authorList>
    </citation>
    <scope>NUCLEOTIDE SEQUENCE [LARGE SCALE GENOMIC DNA]</scope>
    <source>
        <strain evidence="3">cv. DUN x IM62</strain>
    </source>
</reference>
<dbReference type="SUPFAM" id="SSF63829">
    <property type="entry name" value="Calcium-dependent phosphotriesterase"/>
    <property type="match status" value="1"/>
</dbReference>
<evidence type="ECO:0000313" key="2">
    <source>
        <dbReference type="EMBL" id="EYU46809.1"/>
    </source>
</evidence>
<evidence type="ECO:0000256" key="1">
    <source>
        <dbReference type="SAM" id="SignalP"/>
    </source>
</evidence>
<dbReference type="PANTHER" id="PTHR31460:SF0">
    <property type="entry name" value="CALCIUM-DEPENDENT PHOSPHOTRIESTERASE SUPERFAMILY PROTEIN-RELATED"/>
    <property type="match status" value="1"/>
</dbReference>
<proteinExistence type="predicted"/>
<evidence type="ECO:0000313" key="3">
    <source>
        <dbReference type="Proteomes" id="UP000030748"/>
    </source>
</evidence>